<evidence type="ECO:0000313" key="1">
    <source>
        <dbReference type="EMBL" id="KAK4421223.1"/>
    </source>
</evidence>
<gene>
    <name evidence="1" type="ORF">Salat_2072800</name>
</gene>
<protein>
    <submittedName>
        <fullName evidence="1">Uncharacterized protein</fullName>
    </submittedName>
</protein>
<sequence length="119" mass="13735">MHTYVIRRESRVDDSLVDPVKVERDGLSFLYLLLPIQFSKENSGGGAMNWAAPRRGWWSETGEYSDSVRNLELRRRCDRRFVTITNYRNGLGCLSGPKLVKYGLEINGPWKYEAQYSIG</sequence>
<evidence type="ECO:0000313" key="2">
    <source>
        <dbReference type="Proteomes" id="UP001293254"/>
    </source>
</evidence>
<proteinExistence type="predicted"/>
<dbReference type="AlphaFoldDB" id="A0AAE1Y043"/>
<reference evidence="1" key="2">
    <citation type="journal article" date="2024" name="Plant">
        <title>Genomic evolution and insights into agronomic trait innovations of Sesamum species.</title>
        <authorList>
            <person name="Miao H."/>
            <person name="Wang L."/>
            <person name="Qu L."/>
            <person name="Liu H."/>
            <person name="Sun Y."/>
            <person name="Le M."/>
            <person name="Wang Q."/>
            <person name="Wei S."/>
            <person name="Zheng Y."/>
            <person name="Lin W."/>
            <person name="Duan Y."/>
            <person name="Cao H."/>
            <person name="Xiong S."/>
            <person name="Wang X."/>
            <person name="Wei L."/>
            <person name="Li C."/>
            <person name="Ma Q."/>
            <person name="Ju M."/>
            <person name="Zhao R."/>
            <person name="Li G."/>
            <person name="Mu C."/>
            <person name="Tian Q."/>
            <person name="Mei H."/>
            <person name="Zhang T."/>
            <person name="Gao T."/>
            <person name="Zhang H."/>
        </authorList>
    </citation>
    <scope>NUCLEOTIDE SEQUENCE</scope>
    <source>
        <strain evidence="1">3651</strain>
    </source>
</reference>
<dbReference type="EMBL" id="JACGWO010000008">
    <property type="protein sequence ID" value="KAK4421223.1"/>
    <property type="molecule type" value="Genomic_DNA"/>
</dbReference>
<keyword evidence="2" id="KW-1185">Reference proteome</keyword>
<name>A0AAE1Y043_9LAMI</name>
<reference evidence="1" key="1">
    <citation type="submission" date="2020-06" db="EMBL/GenBank/DDBJ databases">
        <authorList>
            <person name="Li T."/>
            <person name="Hu X."/>
            <person name="Zhang T."/>
            <person name="Song X."/>
            <person name="Zhang H."/>
            <person name="Dai N."/>
            <person name="Sheng W."/>
            <person name="Hou X."/>
            <person name="Wei L."/>
        </authorList>
    </citation>
    <scope>NUCLEOTIDE SEQUENCE</scope>
    <source>
        <strain evidence="1">3651</strain>
        <tissue evidence="1">Leaf</tissue>
    </source>
</reference>
<dbReference type="Proteomes" id="UP001293254">
    <property type="component" value="Unassembled WGS sequence"/>
</dbReference>
<comment type="caution">
    <text evidence="1">The sequence shown here is derived from an EMBL/GenBank/DDBJ whole genome shotgun (WGS) entry which is preliminary data.</text>
</comment>
<organism evidence="1 2">
    <name type="scientific">Sesamum alatum</name>
    <dbReference type="NCBI Taxonomy" id="300844"/>
    <lineage>
        <taxon>Eukaryota</taxon>
        <taxon>Viridiplantae</taxon>
        <taxon>Streptophyta</taxon>
        <taxon>Embryophyta</taxon>
        <taxon>Tracheophyta</taxon>
        <taxon>Spermatophyta</taxon>
        <taxon>Magnoliopsida</taxon>
        <taxon>eudicotyledons</taxon>
        <taxon>Gunneridae</taxon>
        <taxon>Pentapetalae</taxon>
        <taxon>asterids</taxon>
        <taxon>lamiids</taxon>
        <taxon>Lamiales</taxon>
        <taxon>Pedaliaceae</taxon>
        <taxon>Sesamum</taxon>
    </lineage>
</organism>
<accession>A0AAE1Y043</accession>